<gene>
    <name evidence="7" type="ORF">GS398_20300</name>
</gene>
<evidence type="ECO:0000313" key="8">
    <source>
        <dbReference type="Proteomes" id="UP000451233"/>
    </source>
</evidence>
<dbReference type="PROSITE" id="PS51007">
    <property type="entry name" value="CYTC"/>
    <property type="match status" value="1"/>
</dbReference>
<dbReference type="Gene3D" id="1.25.10.10">
    <property type="entry name" value="Leucine-rich Repeat Variant"/>
    <property type="match status" value="1"/>
</dbReference>
<dbReference type="SUPFAM" id="SSF48371">
    <property type="entry name" value="ARM repeat"/>
    <property type="match status" value="1"/>
</dbReference>
<comment type="caution">
    <text evidence="7">The sequence shown here is derived from an EMBL/GenBank/DDBJ whole genome shotgun (WGS) entry which is preliminary data.</text>
</comment>
<evidence type="ECO:0000256" key="4">
    <source>
        <dbReference type="PROSITE-ProRule" id="PRU00433"/>
    </source>
</evidence>
<dbReference type="GO" id="GO:0009055">
    <property type="term" value="F:electron transfer activity"/>
    <property type="evidence" value="ECO:0007669"/>
    <property type="project" value="InterPro"/>
</dbReference>
<proteinExistence type="predicted"/>
<dbReference type="Pfam" id="PF13442">
    <property type="entry name" value="Cytochrome_CBB3"/>
    <property type="match status" value="1"/>
</dbReference>
<keyword evidence="5" id="KW-0732">Signal</keyword>
<dbReference type="PANTHER" id="PTHR33546:SF1">
    <property type="entry name" value="LARGE, MULTIFUNCTIONAL SECRETED PROTEIN"/>
    <property type="match status" value="1"/>
</dbReference>
<dbReference type="Gene3D" id="1.10.760.10">
    <property type="entry name" value="Cytochrome c-like domain"/>
    <property type="match status" value="1"/>
</dbReference>
<evidence type="ECO:0000313" key="7">
    <source>
        <dbReference type="EMBL" id="MXV17654.1"/>
    </source>
</evidence>
<evidence type="ECO:0000256" key="2">
    <source>
        <dbReference type="ARBA" id="ARBA00022723"/>
    </source>
</evidence>
<evidence type="ECO:0000256" key="5">
    <source>
        <dbReference type="SAM" id="SignalP"/>
    </source>
</evidence>
<keyword evidence="3 4" id="KW-0408">Iron</keyword>
<dbReference type="PROSITE" id="PS51257">
    <property type="entry name" value="PROKAR_LIPOPROTEIN"/>
    <property type="match status" value="1"/>
</dbReference>
<keyword evidence="1 4" id="KW-0349">Heme</keyword>
<accession>A0A7K1Y2Y9</accession>
<evidence type="ECO:0000259" key="6">
    <source>
        <dbReference type="PROSITE" id="PS51007"/>
    </source>
</evidence>
<dbReference type="Proteomes" id="UP000451233">
    <property type="component" value="Unassembled WGS sequence"/>
</dbReference>
<dbReference type="Pfam" id="PF23500">
    <property type="entry name" value="DUF7133"/>
    <property type="match status" value="1"/>
</dbReference>
<dbReference type="InterPro" id="IPR011989">
    <property type="entry name" value="ARM-like"/>
</dbReference>
<dbReference type="GO" id="GO:0020037">
    <property type="term" value="F:heme binding"/>
    <property type="evidence" value="ECO:0007669"/>
    <property type="project" value="InterPro"/>
</dbReference>
<organism evidence="7 8">
    <name type="scientific">Hufsiella ginkgonis</name>
    <dbReference type="NCBI Taxonomy" id="2695274"/>
    <lineage>
        <taxon>Bacteria</taxon>
        <taxon>Pseudomonadati</taxon>
        <taxon>Bacteroidota</taxon>
        <taxon>Sphingobacteriia</taxon>
        <taxon>Sphingobacteriales</taxon>
        <taxon>Sphingobacteriaceae</taxon>
        <taxon>Hufsiella</taxon>
    </lineage>
</organism>
<dbReference type="Gene3D" id="2.120.10.30">
    <property type="entry name" value="TolB, C-terminal domain"/>
    <property type="match status" value="2"/>
</dbReference>
<dbReference type="InterPro" id="IPR011042">
    <property type="entry name" value="6-blade_b-propeller_TolB-like"/>
</dbReference>
<sequence length="735" mass="81280">MKRVMGLLCLSLAVYACKVAQTALKRDAAGKIIVDLNPSPAYLSPEESMKTIHLQKGYHLQLVAAEPMIHEPVAMVWDGNGRMFVAEMNTYMQDADGTGEMNPICTVKRLEDTNGDGKMDKAIVFIDSLVLPRMILALDDRLLVNETNSNHIFSYRDTNGDGVADEKKMVYRNDVISKGNLEHQKSGLVWNLDNKMYVTVENMRYAYENGMIKSEFLHEGPGGQWGLANDDYGRLYFSAAGAETPALNFQQNPGYGRLDFKDQFDQEFQAVWPIISTPDVQGGKGRLRPDSTLNHFTACTGQSVYRGNTLPADLKGDLIICEPVGRLIRRAKVINTNGKITLVNAYNKEEFIASSDMNFRPVNSATGPDGCLYLLDMYRGIIQESAWTKVGSYLRPQITARNLDKNIGRGRIYRVVYDGMKRDKTVPRMLSLPTAQLVPYLTHANAWWRETAQKLMVVRADKSVAPALKTMAMTSPNHLARIHALWTLNGLNALDRETLTAGLKDADSQVRKTAVWICDEPVRKGDEGLIGLLEPLKDDPSPDVRFQLLLTMRFSKSEKARKIIKDLLAANPTNQLLVESQKKYTDGIAAKELAERNARLMAETDRKLVANGAVIFKSLCASCHGEDGKGIAIGGKDMPAPPLAGSKDVNGDPEKLLRIVLHGLTGPVNGKTYPSIMPALGGNDDEYIASVLSYVRNDMGNKAPTVKPADVKKVRDATASRTTPWTMAELDAIKK</sequence>
<dbReference type="InterPro" id="IPR011041">
    <property type="entry name" value="Quinoprot_gluc/sorb_DH_b-prop"/>
</dbReference>
<dbReference type="PANTHER" id="PTHR33546">
    <property type="entry name" value="LARGE, MULTIFUNCTIONAL SECRETED PROTEIN-RELATED"/>
    <property type="match status" value="1"/>
</dbReference>
<dbReference type="InterPro" id="IPR016024">
    <property type="entry name" value="ARM-type_fold"/>
</dbReference>
<evidence type="ECO:0000256" key="1">
    <source>
        <dbReference type="ARBA" id="ARBA00022617"/>
    </source>
</evidence>
<keyword evidence="8" id="KW-1185">Reference proteome</keyword>
<keyword evidence="2 4" id="KW-0479">Metal-binding</keyword>
<reference evidence="7 8" key="1">
    <citation type="submission" date="2019-11" db="EMBL/GenBank/DDBJ databases">
        <title>Pedobacter sp. HMF7056 Genome sequencing and assembly.</title>
        <authorList>
            <person name="Kang H."/>
            <person name="Kim H."/>
            <person name="Joh K."/>
        </authorList>
    </citation>
    <scope>NUCLEOTIDE SEQUENCE [LARGE SCALE GENOMIC DNA]</scope>
    <source>
        <strain evidence="7 8">HMF7056</strain>
    </source>
</reference>
<dbReference type="AlphaFoldDB" id="A0A7K1Y2Y9"/>
<dbReference type="SUPFAM" id="SSF50952">
    <property type="entry name" value="Soluble quinoprotein glucose dehydrogenase"/>
    <property type="match status" value="1"/>
</dbReference>
<name>A0A7K1Y2Y9_9SPHI</name>
<feature type="chain" id="PRO_5029569200" evidence="5">
    <location>
        <begin position="17"/>
        <end position="735"/>
    </location>
</feature>
<feature type="domain" description="Cytochrome c" evidence="6">
    <location>
        <begin position="607"/>
        <end position="699"/>
    </location>
</feature>
<dbReference type="GO" id="GO:0046872">
    <property type="term" value="F:metal ion binding"/>
    <property type="evidence" value="ECO:0007669"/>
    <property type="project" value="UniProtKB-KW"/>
</dbReference>
<dbReference type="SUPFAM" id="SSF46626">
    <property type="entry name" value="Cytochrome c"/>
    <property type="match status" value="1"/>
</dbReference>
<protein>
    <submittedName>
        <fullName evidence="7">C-type cytochrome</fullName>
    </submittedName>
</protein>
<feature type="signal peptide" evidence="5">
    <location>
        <begin position="1"/>
        <end position="16"/>
    </location>
</feature>
<dbReference type="InterPro" id="IPR055557">
    <property type="entry name" value="DUF7133"/>
</dbReference>
<evidence type="ECO:0000256" key="3">
    <source>
        <dbReference type="ARBA" id="ARBA00023004"/>
    </source>
</evidence>
<dbReference type="EMBL" id="WVHS01000005">
    <property type="protein sequence ID" value="MXV17654.1"/>
    <property type="molecule type" value="Genomic_DNA"/>
</dbReference>
<dbReference type="InterPro" id="IPR036909">
    <property type="entry name" value="Cyt_c-like_dom_sf"/>
</dbReference>
<dbReference type="InterPro" id="IPR009056">
    <property type="entry name" value="Cyt_c-like_dom"/>
</dbReference>